<protein>
    <submittedName>
        <fullName evidence="3">AlNc14C26G2592 protein</fullName>
    </submittedName>
</protein>
<organism evidence="3">
    <name type="scientific">Albugo laibachii Nc14</name>
    <dbReference type="NCBI Taxonomy" id="890382"/>
    <lineage>
        <taxon>Eukaryota</taxon>
        <taxon>Sar</taxon>
        <taxon>Stramenopiles</taxon>
        <taxon>Oomycota</taxon>
        <taxon>Peronosporomycetes</taxon>
        <taxon>Albuginales</taxon>
        <taxon>Albuginaceae</taxon>
        <taxon>Albugo</taxon>
    </lineage>
</organism>
<feature type="coiled-coil region" evidence="1">
    <location>
        <begin position="410"/>
        <end position="437"/>
    </location>
</feature>
<evidence type="ECO:0000313" key="3">
    <source>
        <dbReference type="EMBL" id="CCA16851.1"/>
    </source>
</evidence>
<evidence type="ECO:0000256" key="1">
    <source>
        <dbReference type="SAM" id="Coils"/>
    </source>
</evidence>
<accession>F0W6V6</accession>
<feature type="compositionally biased region" description="Basic and acidic residues" evidence="2">
    <location>
        <begin position="754"/>
        <end position="765"/>
    </location>
</feature>
<dbReference type="Gene3D" id="1.10.238.10">
    <property type="entry name" value="EF-hand"/>
    <property type="match status" value="1"/>
</dbReference>
<feature type="region of interest" description="Disordered" evidence="2">
    <location>
        <begin position="754"/>
        <end position="774"/>
    </location>
</feature>
<reference evidence="3" key="2">
    <citation type="submission" date="2011-02" db="EMBL/GenBank/DDBJ databases">
        <authorList>
            <person name="MacLean D."/>
        </authorList>
    </citation>
    <scope>NUCLEOTIDE SEQUENCE</scope>
</reference>
<dbReference type="EMBL" id="FR824071">
    <property type="protein sequence ID" value="CCA16851.1"/>
    <property type="molecule type" value="Genomic_DNA"/>
</dbReference>
<feature type="region of interest" description="Disordered" evidence="2">
    <location>
        <begin position="1423"/>
        <end position="1443"/>
    </location>
</feature>
<reference evidence="3" key="1">
    <citation type="journal article" date="2011" name="PLoS Biol.">
        <title>Gene gain and loss during evolution of obligate parasitism in the white rust pathogen of Arabidopsis thaliana.</title>
        <authorList>
            <person name="Kemen E."/>
            <person name="Gardiner A."/>
            <person name="Schultz-Larsen T."/>
            <person name="Kemen A.C."/>
            <person name="Balmuth A.L."/>
            <person name="Robert-Seilaniantz A."/>
            <person name="Bailey K."/>
            <person name="Holub E."/>
            <person name="Studholme D.J."/>
            <person name="Maclean D."/>
            <person name="Jones J.D."/>
        </authorList>
    </citation>
    <scope>NUCLEOTIDE SEQUENCE</scope>
</reference>
<gene>
    <name evidence="3" type="primary">AlNc14C26G2592</name>
    <name evidence="3" type="ORF">ALNC14_029940</name>
</gene>
<sequence>MDTLSASKTKELISRWWDDQLINLNAQPESLILHEHLYFAALNAQNTSSLKNCEHTSSSLRLIAAIEFLSHMIDLPYEMTFSIFTEAEKLFSGQSDQSIGESMIEKITFRMAVVIIAIAQNKSKESKLGTVPSGCGLLVYFVHHCTPESAWLFPTLAIEEEECDSYLLRFVMKEEDEAHYTSEFSKLTDGMAGSFYGCERKREKIMLEEAMRFFMTSGLSHQELLEIIYLVKSALQDVSLENVSKEEFGINMHLVICRSKRGLRRIPLEFPFALFSAVPNLVKVLRGCKVDCENLQKLTTSSSLITLLEKQLDNTSVHVRLAKHNYVITEQIMSELRLSVSNLVQQLRDHGMNDTLPKIDATVQLTMTTLNDITDSMRTYIDHTRKSIQEGENLPGGKAGNVMVQGFAQSIQLVRELSEMRQKRKALEALHNDLCEQLRKEMDSGTDDTGSARIVSDQVHEPYHSVRPDDCTKQARGSEVMRNFVGEDAGTFSSLSMQHTNPRALEGAETFTAQTMEQGSDNFLMDFDGSTFLSASLQKPADVVDSQNAGSCAPLFFDNSSFNQVESWGENDFDEPKTVPQVKEQVGLIDAPYFDTWKGSTLQAFGEGEGETASTILPIGLPGSASMQEVRSVKEFVYTSSGSIEYDLPGSAFADTKLINGIPLDAGNDINLNVLGEKAPEFSEESQKADESKDIYAMKKDNASILLATPSRDTSRLSERLRNRATLFTTSNESIGSKIDSSLDRSNMFSIAAHSEDGGSSDLHDGASAQTTNVKKTPSFECDFGDFARSSGSETFGSFEPSTNSNGFEFAAFQAFEDVPFTAFDTTGDHTLPDSVFPNGKEDVMETLAGDEKLVDDTSSTAFGSFEIKTSDFESFGDFVQAPKFESPAVVSMESTSENWSSFATYDVPSELNISGANAKASHITLFNDLQDTVPEQSDAKYEEAGHVRQLDKQSSIDNFGMDTLPAGIDDVCVSFDAFQEPQELAKDEYCQIVPDSEQQPQEVILEAPFPDFTNPEKNSLLKTETSTINDSKDETKRVSETQLDEVLLVEALEPQTFGFEKLNCSTTIDLSPSHESGTFGTTAFSTYPNNDFPSHSDYFSSFEAQVPSETFGTTDDFADFGIEKASFPGSLSADAGFSSTHIVDAQPEDPFQNETFAESINFDTVGYQMNELTINDDNETIVEHSGQSGTTSSVAVGTNMISEHAETILGDDESKNVVDDGAEESRVLLRLLDEVVATTTSTELLELGRFSNPSSQQPPPFLHVPDVANVTEREVAQPISSSEGLNPKVEKPPDRVEMLFSWTHPTNTEIPISISHSVGEGDDLDLSGELVNAEYPPDNSSAGMFTKPTDTTEEMESYCAIQVGLSHMPLKQVVVADEKPVNVENMVYPNGEVETKAIYPADLMLDSSETMAVAESLNEINASQQSSTSIDPDYETKDSQKIASSENVCDELLNELKRRDDQPLLKNENELEATLLHETPIDDEDAVAQDISIEDPQAGANASDVGASASLFSVEIGESEPENAEPDTKDKLSEIDEIFSETNYQEETQPAESVSFTTIDDLTRVVARNSSEEEFTAQENAASENLEVIASIDEHSEIDKVAKSNVHEHTQPEKLRNTATQEVDNAKSILDDEAFDRLMEQAPLTTLSLSEDDENDNFEFEHDQVARIMQKQSARKSSNPFANKSVADVAKAVDELIGHCEYLPDDESLEAPRKLTLEEVSKELELMTLDVL</sequence>
<name>F0W6V6_9STRA</name>
<evidence type="ECO:0000256" key="2">
    <source>
        <dbReference type="SAM" id="MobiDB-lite"/>
    </source>
</evidence>
<dbReference type="HOGENOM" id="CLU_239919_0_0_1"/>
<proteinExistence type="predicted"/>
<keyword evidence="1" id="KW-0175">Coiled coil</keyword>